<dbReference type="PANTHER" id="PTHR11067:SF9">
    <property type="entry name" value="INOSINE TRIPHOSPHATE PYROPHOSPHATASE"/>
    <property type="match status" value="1"/>
</dbReference>
<keyword evidence="4" id="KW-0479">Metal-binding</keyword>
<dbReference type="HAMAP" id="MF_01405">
    <property type="entry name" value="Non_canon_purine_NTPase"/>
    <property type="match status" value="1"/>
</dbReference>
<dbReference type="AlphaFoldDB" id="A0A381UMH9"/>
<evidence type="ECO:0000313" key="17">
    <source>
        <dbReference type="EMBL" id="SVA29310.1"/>
    </source>
</evidence>
<dbReference type="GO" id="GO:0035870">
    <property type="term" value="F:dITP diphosphatase activity"/>
    <property type="evidence" value="ECO:0007669"/>
    <property type="project" value="UniProtKB-ARBA"/>
</dbReference>
<keyword evidence="5" id="KW-0547">Nucleotide-binding</keyword>
<evidence type="ECO:0000256" key="16">
    <source>
        <dbReference type="ARBA" id="ARBA00083635"/>
    </source>
</evidence>
<dbReference type="EMBL" id="UINC01006734">
    <property type="protein sequence ID" value="SVA29310.1"/>
    <property type="molecule type" value="Genomic_DNA"/>
</dbReference>
<comment type="similarity">
    <text evidence="2">Belongs to the HAM1 NTPase family.</text>
</comment>
<dbReference type="CDD" id="cd00515">
    <property type="entry name" value="HAM1"/>
    <property type="match status" value="1"/>
</dbReference>
<protein>
    <recommendedName>
        <fullName evidence="12">dITP/XTP pyrophosphatase</fullName>
        <ecNumber evidence="11">3.6.1.66</ecNumber>
    </recommendedName>
    <alternativeName>
        <fullName evidence="13">Non-canonical purine NTP pyrophosphatase</fullName>
    </alternativeName>
    <alternativeName>
        <fullName evidence="14">Non-standard purine NTP pyrophosphatase</fullName>
    </alternativeName>
    <alternativeName>
        <fullName evidence="16">Nucleoside-triphosphate diphosphatase</fullName>
    </alternativeName>
    <alternativeName>
        <fullName evidence="15">Nucleoside-triphosphate pyrophosphatase</fullName>
    </alternativeName>
</protein>
<dbReference type="InterPro" id="IPR002637">
    <property type="entry name" value="RdgB/HAM1"/>
</dbReference>
<dbReference type="EC" id="3.6.1.66" evidence="11"/>
<proteinExistence type="inferred from homology"/>
<keyword evidence="8" id="KW-0546">Nucleotide metabolism</keyword>
<comment type="cofactor">
    <cofactor evidence="1">
        <name>Mg(2+)</name>
        <dbReference type="ChEBI" id="CHEBI:18420"/>
    </cofactor>
</comment>
<sequence length="209" mass="22563">MDLVLATRSAHKIKEIRTILEVVPNLRVLDLTEAGVPYDGAEEDLEPYDTFEENAASKAAYFQGITGLLTVADDSGIEIDLLDGAPGVRSKRFAPDQSLSGLPLDEANNAHLLASLGDAPPEKRTGRYVCVVVLNRGNPDDVTYTRGEAPGVILDAPRGAGGFGYDPLFFDEELGRTFAEIAPEEKNARSHRGKAFRALAERLVLTPLS</sequence>
<dbReference type="GO" id="GO:0009146">
    <property type="term" value="P:purine nucleoside triphosphate catabolic process"/>
    <property type="evidence" value="ECO:0007669"/>
    <property type="project" value="UniProtKB-ARBA"/>
</dbReference>
<dbReference type="GO" id="GO:0036222">
    <property type="term" value="F:XTP diphosphatase activity"/>
    <property type="evidence" value="ECO:0007669"/>
    <property type="project" value="UniProtKB-ARBA"/>
</dbReference>
<name>A0A381UMH9_9ZZZZ</name>
<comment type="catalytic activity">
    <reaction evidence="9">
        <text>dITP + H2O = dIMP + diphosphate + H(+)</text>
        <dbReference type="Rhea" id="RHEA:28342"/>
        <dbReference type="ChEBI" id="CHEBI:15377"/>
        <dbReference type="ChEBI" id="CHEBI:15378"/>
        <dbReference type="ChEBI" id="CHEBI:33019"/>
        <dbReference type="ChEBI" id="CHEBI:61194"/>
        <dbReference type="ChEBI" id="CHEBI:61382"/>
        <dbReference type="EC" id="3.6.1.66"/>
    </reaction>
</comment>
<dbReference type="Pfam" id="PF01725">
    <property type="entry name" value="Ham1p_like"/>
    <property type="match status" value="1"/>
</dbReference>
<evidence type="ECO:0000256" key="15">
    <source>
        <dbReference type="ARBA" id="ARBA00083186"/>
    </source>
</evidence>
<evidence type="ECO:0000256" key="5">
    <source>
        <dbReference type="ARBA" id="ARBA00022741"/>
    </source>
</evidence>
<evidence type="ECO:0000256" key="1">
    <source>
        <dbReference type="ARBA" id="ARBA00001946"/>
    </source>
</evidence>
<keyword evidence="7" id="KW-0460">Magnesium</keyword>
<dbReference type="GO" id="GO:0009117">
    <property type="term" value="P:nucleotide metabolic process"/>
    <property type="evidence" value="ECO:0007669"/>
    <property type="project" value="UniProtKB-KW"/>
</dbReference>
<evidence type="ECO:0000256" key="6">
    <source>
        <dbReference type="ARBA" id="ARBA00022801"/>
    </source>
</evidence>
<dbReference type="GO" id="GO:0000166">
    <property type="term" value="F:nucleotide binding"/>
    <property type="evidence" value="ECO:0007669"/>
    <property type="project" value="UniProtKB-KW"/>
</dbReference>
<reference evidence="17" key="1">
    <citation type="submission" date="2018-05" db="EMBL/GenBank/DDBJ databases">
        <authorList>
            <person name="Lanie J.A."/>
            <person name="Ng W.-L."/>
            <person name="Kazmierczak K.M."/>
            <person name="Andrzejewski T.M."/>
            <person name="Davidsen T.M."/>
            <person name="Wayne K.J."/>
            <person name="Tettelin H."/>
            <person name="Glass J.I."/>
            <person name="Rusch D."/>
            <person name="Podicherti R."/>
            <person name="Tsui H.-C.T."/>
            <person name="Winkler M.E."/>
        </authorList>
    </citation>
    <scope>NUCLEOTIDE SEQUENCE</scope>
</reference>
<dbReference type="SUPFAM" id="SSF52972">
    <property type="entry name" value="ITPase-like"/>
    <property type="match status" value="1"/>
</dbReference>
<dbReference type="InterPro" id="IPR020922">
    <property type="entry name" value="dITP/XTP_pyrophosphatase"/>
</dbReference>
<dbReference type="GO" id="GO:0036220">
    <property type="term" value="F:ITP diphosphatase activity"/>
    <property type="evidence" value="ECO:0007669"/>
    <property type="project" value="UniProtKB-EC"/>
</dbReference>
<comment type="catalytic activity">
    <reaction evidence="10">
        <text>XTP + H2O = XMP + diphosphate + H(+)</text>
        <dbReference type="Rhea" id="RHEA:28610"/>
        <dbReference type="ChEBI" id="CHEBI:15377"/>
        <dbReference type="ChEBI" id="CHEBI:15378"/>
        <dbReference type="ChEBI" id="CHEBI:33019"/>
        <dbReference type="ChEBI" id="CHEBI:57464"/>
        <dbReference type="ChEBI" id="CHEBI:61314"/>
        <dbReference type="EC" id="3.6.1.66"/>
    </reaction>
</comment>
<evidence type="ECO:0000256" key="11">
    <source>
        <dbReference type="ARBA" id="ARBA00066468"/>
    </source>
</evidence>
<dbReference type="FunFam" id="3.90.950.10:FF:000001">
    <property type="entry name" value="dITP/XTP pyrophosphatase"/>
    <property type="match status" value="1"/>
</dbReference>
<gene>
    <name evidence="17" type="ORF">METZ01_LOCUS82164</name>
</gene>
<evidence type="ECO:0000256" key="8">
    <source>
        <dbReference type="ARBA" id="ARBA00023080"/>
    </source>
</evidence>
<dbReference type="Gene3D" id="3.90.950.10">
    <property type="match status" value="1"/>
</dbReference>
<evidence type="ECO:0000256" key="7">
    <source>
        <dbReference type="ARBA" id="ARBA00022842"/>
    </source>
</evidence>
<dbReference type="InterPro" id="IPR029001">
    <property type="entry name" value="ITPase-like_fam"/>
</dbReference>
<organism evidence="17">
    <name type="scientific">marine metagenome</name>
    <dbReference type="NCBI Taxonomy" id="408172"/>
    <lineage>
        <taxon>unclassified sequences</taxon>
        <taxon>metagenomes</taxon>
        <taxon>ecological metagenomes</taxon>
    </lineage>
</organism>
<accession>A0A381UMH9</accession>
<keyword evidence="6" id="KW-0378">Hydrolase</keyword>
<dbReference type="GO" id="GO:0005829">
    <property type="term" value="C:cytosol"/>
    <property type="evidence" value="ECO:0007669"/>
    <property type="project" value="TreeGrafter"/>
</dbReference>
<evidence type="ECO:0000256" key="2">
    <source>
        <dbReference type="ARBA" id="ARBA00008023"/>
    </source>
</evidence>
<evidence type="ECO:0000256" key="10">
    <source>
        <dbReference type="ARBA" id="ARBA00052017"/>
    </source>
</evidence>
<evidence type="ECO:0000256" key="3">
    <source>
        <dbReference type="ARBA" id="ARBA00011738"/>
    </source>
</evidence>
<dbReference type="GO" id="GO:0046872">
    <property type="term" value="F:metal ion binding"/>
    <property type="evidence" value="ECO:0007669"/>
    <property type="project" value="UniProtKB-KW"/>
</dbReference>
<evidence type="ECO:0000256" key="13">
    <source>
        <dbReference type="ARBA" id="ARBA00075987"/>
    </source>
</evidence>
<evidence type="ECO:0000256" key="4">
    <source>
        <dbReference type="ARBA" id="ARBA00022723"/>
    </source>
</evidence>
<dbReference type="GO" id="GO:0017111">
    <property type="term" value="F:ribonucleoside triphosphate phosphatase activity"/>
    <property type="evidence" value="ECO:0007669"/>
    <property type="project" value="InterPro"/>
</dbReference>
<evidence type="ECO:0000256" key="14">
    <source>
        <dbReference type="ARBA" id="ARBA00078805"/>
    </source>
</evidence>
<dbReference type="PANTHER" id="PTHR11067">
    <property type="entry name" value="INOSINE TRIPHOSPHATE PYROPHOSPHATASE/HAM1 PROTEIN"/>
    <property type="match status" value="1"/>
</dbReference>
<evidence type="ECO:0000256" key="12">
    <source>
        <dbReference type="ARBA" id="ARBA00071289"/>
    </source>
</evidence>
<comment type="subunit">
    <text evidence="3">Homodimer.</text>
</comment>
<evidence type="ECO:0000256" key="9">
    <source>
        <dbReference type="ARBA" id="ARBA00051875"/>
    </source>
</evidence>